<sequence>MQQTRYYYSIFIENLHQTYRLRRQPHESAITLHQAITARHRPVSRKRTRHITFHRRGTRRELTLCVLDGRTTWHRAGRARGGPHGICARAARRQRQQRARAGATAHDQQLCRQRHCLVLAPMPLINAPAPVVLPIPVVLVDRDSRQFASAALVATDNVEVGLQAARALAGRIPPGSRLALFRLDANVPTTRQRETGFAEEAQRLGFVISIDRYLGADVRRARQIIYDSLLRQPVKAIFTPNELTTQAAYLALPTLPAIQRPRLVGVDYRPEFQQALENGQIDALVVQDAYQMGYLATHLLLDRLAGKTIPKRVTVPARVLTTSTLHQTEVLRFLQQYQPDNSNASGAKSQ</sequence>
<dbReference type="Proteomes" id="UP000446658">
    <property type="component" value="Unassembled WGS sequence"/>
</dbReference>
<evidence type="ECO:0000256" key="1">
    <source>
        <dbReference type="ARBA" id="ARBA00004196"/>
    </source>
</evidence>
<dbReference type="AlphaFoldDB" id="A0A844G9B3"/>
<proteinExistence type="inferred from homology"/>
<dbReference type="Gene3D" id="3.40.50.2300">
    <property type="match status" value="2"/>
</dbReference>
<dbReference type="PANTHER" id="PTHR46847:SF1">
    <property type="entry name" value="D-ALLOSE-BINDING PERIPLASMIC PROTEIN-RELATED"/>
    <property type="match status" value="1"/>
</dbReference>
<name>A0A844G9B3_9NEIS</name>
<dbReference type="InterPro" id="IPR025997">
    <property type="entry name" value="SBP_2_dom"/>
</dbReference>
<reference evidence="5 6" key="1">
    <citation type="submission" date="2019-11" db="EMBL/GenBank/DDBJ databases">
        <title>Draft genome sequence of Paludibacterium sp. dN18-1.</title>
        <authorList>
            <person name="Im W.-T."/>
        </authorList>
    </citation>
    <scope>NUCLEOTIDE SEQUENCE [LARGE SCALE GENOMIC DNA]</scope>
    <source>
        <strain evidence="6">dN 18-1</strain>
    </source>
</reference>
<dbReference type="GO" id="GO:0030246">
    <property type="term" value="F:carbohydrate binding"/>
    <property type="evidence" value="ECO:0007669"/>
    <property type="project" value="UniProtKB-ARBA"/>
</dbReference>
<feature type="domain" description="Periplasmic binding protein" evidence="4">
    <location>
        <begin position="135"/>
        <end position="307"/>
    </location>
</feature>
<dbReference type="InterPro" id="IPR028082">
    <property type="entry name" value="Peripla_BP_I"/>
</dbReference>
<dbReference type="GO" id="GO:0030313">
    <property type="term" value="C:cell envelope"/>
    <property type="evidence" value="ECO:0007669"/>
    <property type="project" value="UniProtKB-SubCell"/>
</dbReference>
<organism evidence="5 6">
    <name type="scientific">Paludibacterium denitrificans</name>
    <dbReference type="NCBI Taxonomy" id="2675226"/>
    <lineage>
        <taxon>Bacteria</taxon>
        <taxon>Pseudomonadati</taxon>
        <taxon>Pseudomonadota</taxon>
        <taxon>Betaproteobacteria</taxon>
        <taxon>Neisseriales</taxon>
        <taxon>Chromobacteriaceae</taxon>
        <taxon>Paludibacterium</taxon>
    </lineage>
</organism>
<keyword evidence="3" id="KW-0732">Signal</keyword>
<dbReference type="SUPFAM" id="SSF53822">
    <property type="entry name" value="Periplasmic binding protein-like I"/>
    <property type="match status" value="1"/>
</dbReference>
<protein>
    <submittedName>
        <fullName evidence="5">Substrate-binding domain-containing protein</fullName>
    </submittedName>
</protein>
<evidence type="ECO:0000256" key="3">
    <source>
        <dbReference type="ARBA" id="ARBA00022729"/>
    </source>
</evidence>
<comment type="subcellular location">
    <subcellularLocation>
        <location evidence="1">Cell envelope</location>
    </subcellularLocation>
</comment>
<accession>A0A844G9B3</accession>
<dbReference type="Pfam" id="PF13407">
    <property type="entry name" value="Peripla_BP_4"/>
    <property type="match status" value="1"/>
</dbReference>
<evidence type="ECO:0000313" key="6">
    <source>
        <dbReference type="Proteomes" id="UP000446658"/>
    </source>
</evidence>
<evidence type="ECO:0000259" key="4">
    <source>
        <dbReference type="Pfam" id="PF13407"/>
    </source>
</evidence>
<keyword evidence="6" id="KW-1185">Reference proteome</keyword>
<comment type="caution">
    <text evidence="5">The sequence shown here is derived from an EMBL/GenBank/DDBJ whole genome shotgun (WGS) entry which is preliminary data.</text>
</comment>
<gene>
    <name evidence="5" type="ORF">GKE73_06740</name>
</gene>
<dbReference type="EMBL" id="WLYX01000001">
    <property type="protein sequence ID" value="MTD33006.1"/>
    <property type="molecule type" value="Genomic_DNA"/>
</dbReference>
<comment type="similarity">
    <text evidence="2">Belongs to the bacterial solute-binding protein 2 family.</text>
</comment>
<evidence type="ECO:0000256" key="2">
    <source>
        <dbReference type="ARBA" id="ARBA00007639"/>
    </source>
</evidence>
<evidence type="ECO:0000313" key="5">
    <source>
        <dbReference type="EMBL" id="MTD33006.1"/>
    </source>
</evidence>
<dbReference type="PANTHER" id="PTHR46847">
    <property type="entry name" value="D-ALLOSE-BINDING PERIPLASMIC PROTEIN-RELATED"/>
    <property type="match status" value="1"/>
</dbReference>